<evidence type="ECO:0000313" key="2">
    <source>
        <dbReference type="EMBL" id="MDQ0178729.1"/>
    </source>
</evidence>
<comment type="caution">
    <text evidence="1">The sequence shown here is derived from an EMBL/GenBank/DDBJ whole genome shotgun (WGS) entry which is preliminary data.</text>
</comment>
<keyword evidence="3" id="KW-1185">Reference proteome</keyword>
<name>A0AAW8D9E4_9MICC</name>
<dbReference type="EMBL" id="JAUSRG010000006">
    <property type="protein sequence ID" value="MDP9905531.1"/>
    <property type="molecule type" value="Genomic_DNA"/>
</dbReference>
<accession>A0AAW8D9E4</accession>
<gene>
    <name evidence="1" type="ORF">J2S90_002502</name>
    <name evidence="2" type="ORF">J2S93_000136</name>
</gene>
<sequence>MVWTVSRLWVSGWVEQRSDRAGFRKYTASKCRVHNSLGRARDRQSGVTAVHQHLGAGEPADAVAAPDVVRHCDV</sequence>
<dbReference type="Proteomes" id="UP001242995">
    <property type="component" value="Unassembled WGS sequence"/>
</dbReference>
<evidence type="ECO:0000313" key="4">
    <source>
        <dbReference type="Proteomes" id="UP001242995"/>
    </source>
</evidence>
<dbReference type="EMBL" id="JAUSTF010000001">
    <property type="protein sequence ID" value="MDQ0178729.1"/>
    <property type="molecule type" value="Genomic_DNA"/>
</dbReference>
<reference evidence="1 3" key="1">
    <citation type="submission" date="2023-07" db="EMBL/GenBank/DDBJ databases">
        <title>Sorghum-associated microbial communities from plants grown in Nebraska, USA.</title>
        <authorList>
            <person name="Schachtman D."/>
        </authorList>
    </citation>
    <scope>NUCLEOTIDE SEQUENCE</scope>
    <source>
        <strain evidence="1">DS1006</strain>
        <strain evidence="2 3">DS1016</strain>
    </source>
</reference>
<evidence type="ECO:0000313" key="3">
    <source>
        <dbReference type="Proteomes" id="UP001230951"/>
    </source>
</evidence>
<evidence type="ECO:0000313" key="1">
    <source>
        <dbReference type="EMBL" id="MDP9905531.1"/>
    </source>
</evidence>
<protein>
    <submittedName>
        <fullName evidence="1">Uncharacterized protein</fullName>
    </submittedName>
</protein>
<dbReference type="Proteomes" id="UP001230951">
    <property type="component" value="Unassembled WGS sequence"/>
</dbReference>
<dbReference type="AlphaFoldDB" id="A0AAW8D9E4"/>
<proteinExistence type="predicted"/>
<organism evidence="1 4">
    <name type="scientific">Arthrobacter bambusae</name>
    <dbReference type="NCBI Taxonomy" id="1338426"/>
    <lineage>
        <taxon>Bacteria</taxon>
        <taxon>Bacillati</taxon>
        <taxon>Actinomycetota</taxon>
        <taxon>Actinomycetes</taxon>
        <taxon>Micrococcales</taxon>
        <taxon>Micrococcaceae</taxon>
        <taxon>Arthrobacter</taxon>
    </lineage>
</organism>